<proteinExistence type="predicted"/>
<dbReference type="EnsemblBacteria" id="CAD78670">
    <property type="protein sequence ID" value="CAD78670"/>
    <property type="gene ID" value="RB8499"/>
</dbReference>
<name>Q7UFL2_RHOBA</name>
<dbReference type="EMBL" id="BX294147">
    <property type="protein sequence ID" value="CAD78670.1"/>
    <property type="molecule type" value="Genomic_DNA"/>
</dbReference>
<accession>Q7UFL2</accession>
<sequence>MSALASADENQRRGCASSSSVAERRHPASLGFQPKDHQRITISPVAERRQLVVCLNHLSPLRGFSNGRNDLNLGLKPEADRFHRSAVVPPRPVAERRQLFAARRQAIPVSRARKVSAVYRLPFHVADGGPPSANESQRRQSRWLTRCHVLAEGPSLAAMVVDTPTEDLSRLRADRFFCRNSLHSVRSL</sequence>
<dbReference type="Proteomes" id="UP000001025">
    <property type="component" value="Chromosome"/>
</dbReference>
<evidence type="ECO:0000256" key="1">
    <source>
        <dbReference type="SAM" id="MobiDB-lite"/>
    </source>
</evidence>
<dbReference type="AlphaFoldDB" id="Q7UFL2"/>
<reference evidence="2 3" key="1">
    <citation type="journal article" date="2003" name="Proc. Natl. Acad. Sci. U.S.A.">
        <title>Complete genome sequence of the marine planctomycete Pirellula sp. strain 1.</title>
        <authorList>
            <person name="Gloeckner F.O."/>
            <person name="Kube M."/>
            <person name="Bauer M."/>
            <person name="Teeling H."/>
            <person name="Lombardot T."/>
            <person name="Ludwig W."/>
            <person name="Gade D."/>
            <person name="Beck A."/>
            <person name="Borzym K."/>
            <person name="Heitmann K."/>
            <person name="Rabus R."/>
            <person name="Schlesner H."/>
            <person name="Amann R."/>
            <person name="Reinhardt R."/>
        </authorList>
    </citation>
    <scope>NUCLEOTIDE SEQUENCE [LARGE SCALE GENOMIC DNA]</scope>
    <source>
        <strain evidence="3">DSM 10527 / NCIMB 13988 / SH1</strain>
    </source>
</reference>
<dbReference type="STRING" id="243090.RB8499"/>
<evidence type="ECO:0000313" key="2">
    <source>
        <dbReference type="EMBL" id="CAD78670.1"/>
    </source>
</evidence>
<dbReference type="InParanoid" id="Q7UFL2"/>
<evidence type="ECO:0000313" key="3">
    <source>
        <dbReference type="Proteomes" id="UP000001025"/>
    </source>
</evidence>
<gene>
    <name evidence="2" type="ordered locus">RB8499</name>
</gene>
<protein>
    <submittedName>
        <fullName evidence="2">Uncharacterized protein</fullName>
    </submittedName>
</protein>
<feature type="region of interest" description="Disordered" evidence="1">
    <location>
        <begin position="1"/>
        <end position="36"/>
    </location>
</feature>
<dbReference type="KEGG" id="rba:RB8499"/>
<organism evidence="2 3">
    <name type="scientific">Rhodopirellula baltica (strain DSM 10527 / NCIMB 13988 / SH1)</name>
    <dbReference type="NCBI Taxonomy" id="243090"/>
    <lineage>
        <taxon>Bacteria</taxon>
        <taxon>Pseudomonadati</taxon>
        <taxon>Planctomycetota</taxon>
        <taxon>Planctomycetia</taxon>
        <taxon>Pirellulales</taxon>
        <taxon>Pirellulaceae</taxon>
        <taxon>Rhodopirellula</taxon>
    </lineage>
</organism>
<keyword evidence="3" id="KW-1185">Reference proteome</keyword>
<dbReference type="HOGENOM" id="CLU_1440038_0_0_0"/>